<keyword evidence="1" id="KW-0812">Transmembrane</keyword>
<organism evidence="2 3">
    <name type="scientific">Aspergillus glaucus CBS 516.65</name>
    <dbReference type="NCBI Taxonomy" id="1160497"/>
    <lineage>
        <taxon>Eukaryota</taxon>
        <taxon>Fungi</taxon>
        <taxon>Dikarya</taxon>
        <taxon>Ascomycota</taxon>
        <taxon>Pezizomycotina</taxon>
        <taxon>Eurotiomycetes</taxon>
        <taxon>Eurotiomycetidae</taxon>
        <taxon>Eurotiales</taxon>
        <taxon>Aspergillaceae</taxon>
        <taxon>Aspergillus</taxon>
        <taxon>Aspergillus subgen. Aspergillus</taxon>
    </lineage>
</organism>
<dbReference type="EMBL" id="KV878897">
    <property type="protein sequence ID" value="OJJ84297.1"/>
    <property type="molecule type" value="Genomic_DNA"/>
</dbReference>
<dbReference type="VEuPathDB" id="FungiDB:ASPGLDRAFT_317237"/>
<gene>
    <name evidence="2" type="ORF">ASPGLDRAFT_317237</name>
</gene>
<evidence type="ECO:0000313" key="2">
    <source>
        <dbReference type="EMBL" id="OJJ84297.1"/>
    </source>
</evidence>
<keyword evidence="1" id="KW-1133">Transmembrane helix</keyword>
<name>A0A1L9VK62_ASPGL</name>
<dbReference type="RefSeq" id="XP_022400995.1">
    <property type="nucleotide sequence ID" value="XM_022544086.1"/>
</dbReference>
<keyword evidence="3" id="KW-1185">Reference proteome</keyword>
<accession>A0A1L9VK62</accession>
<dbReference type="GeneID" id="34460347"/>
<keyword evidence="1" id="KW-0472">Membrane</keyword>
<evidence type="ECO:0000256" key="1">
    <source>
        <dbReference type="SAM" id="Phobius"/>
    </source>
</evidence>
<protein>
    <submittedName>
        <fullName evidence="2">Uncharacterized protein</fullName>
    </submittedName>
</protein>
<reference evidence="3" key="1">
    <citation type="journal article" date="2017" name="Genome Biol.">
        <title>Comparative genomics reveals high biological diversity and specific adaptations in the industrially and medically important fungal genus Aspergillus.</title>
        <authorList>
            <person name="de Vries R.P."/>
            <person name="Riley R."/>
            <person name="Wiebenga A."/>
            <person name="Aguilar-Osorio G."/>
            <person name="Amillis S."/>
            <person name="Uchima C.A."/>
            <person name="Anderluh G."/>
            <person name="Asadollahi M."/>
            <person name="Askin M."/>
            <person name="Barry K."/>
            <person name="Battaglia E."/>
            <person name="Bayram O."/>
            <person name="Benocci T."/>
            <person name="Braus-Stromeyer S.A."/>
            <person name="Caldana C."/>
            <person name="Canovas D."/>
            <person name="Cerqueira G.C."/>
            <person name="Chen F."/>
            <person name="Chen W."/>
            <person name="Choi C."/>
            <person name="Clum A."/>
            <person name="Dos Santos R.A."/>
            <person name="Damasio A.R."/>
            <person name="Diallinas G."/>
            <person name="Emri T."/>
            <person name="Fekete E."/>
            <person name="Flipphi M."/>
            <person name="Freyberg S."/>
            <person name="Gallo A."/>
            <person name="Gournas C."/>
            <person name="Habgood R."/>
            <person name="Hainaut M."/>
            <person name="Harispe M.L."/>
            <person name="Henrissat B."/>
            <person name="Hilden K.S."/>
            <person name="Hope R."/>
            <person name="Hossain A."/>
            <person name="Karabika E."/>
            <person name="Karaffa L."/>
            <person name="Karanyi Z."/>
            <person name="Krasevec N."/>
            <person name="Kuo A."/>
            <person name="Kusch H."/>
            <person name="LaButti K."/>
            <person name="Lagendijk E.L."/>
            <person name="Lapidus A."/>
            <person name="Levasseur A."/>
            <person name="Lindquist E."/>
            <person name="Lipzen A."/>
            <person name="Logrieco A.F."/>
            <person name="MacCabe A."/>
            <person name="Maekelae M.R."/>
            <person name="Malavazi I."/>
            <person name="Melin P."/>
            <person name="Meyer V."/>
            <person name="Mielnichuk N."/>
            <person name="Miskei M."/>
            <person name="Molnar A.P."/>
            <person name="Mule G."/>
            <person name="Ngan C.Y."/>
            <person name="Orejas M."/>
            <person name="Orosz E."/>
            <person name="Ouedraogo J.P."/>
            <person name="Overkamp K.M."/>
            <person name="Park H.-S."/>
            <person name="Perrone G."/>
            <person name="Piumi F."/>
            <person name="Punt P.J."/>
            <person name="Ram A.F."/>
            <person name="Ramon A."/>
            <person name="Rauscher S."/>
            <person name="Record E."/>
            <person name="Riano-Pachon D.M."/>
            <person name="Robert V."/>
            <person name="Roehrig J."/>
            <person name="Ruller R."/>
            <person name="Salamov A."/>
            <person name="Salih N.S."/>
            <person name="Samson R.A."/>
            <person name="Sandor E."/>
            <person name="Sanguinetti M."/>
            <person name="Schuetze T."/>
            <person name="Sepcic K."/>
            <person name="Shelest E."/>
            <person name="Sherlock G."/>
            <person name="Sophianopoulou V."/>
            <person name="Squina F.M."/>
            <person name="Sun H."/>
            <person name="Susca A."/>
            <person name="Todd R.B."/>
            <person name="Tsang A."/>
            <person name="Unkles S.E."/>
            <person name="van de Wiele N."/>
            <person name="van Rossen-Uffink D."/>
            <person name="Oliveira J.V."/>
            <person name="Vesth T.C."/>
            <person name="Visser J."/>
            <person name="Yu J.-H."/>
            <person name="Zhou M."/>
            <person name="Andersen M.R."/>
            <person name="Archer D.B."/>
            <person name="Baker S.E."/>
            <person name="Benoit I."/>
            <person name="Brakhage A.A."/>
            <person name="Braus G.H."/>
            <person name="Fischer R."/>
            <person name="Frisvad J.C."/>
            <person name="Goldman G.H."/>
            <person name="Houbraken J."/>
            <person name="Oakley B."/>
            <person name="Pocsi I."/>
            <person name="Scazzocchio C."/>
            <person name="Seiboth B."/>
            <person name="vanKuyk P.A."/>
            <person name="Wortman J."/>
            <person name="Dyer P.S."/>
            <person name="Grigoriev I.V."/>
        </authorList>
    </citation>
    <scope>NUCLEOTIDE SEQUENCE [LARGE SCALE GENOMIC DNA]</scope>
    <source>
        <strain evidence="3">CBS 516.65</strain>
    </source>
</reference>
<feature type="transmembrane region" description="Helical" evidence="1">
    <location>
        <begin position="71"/>
        <end position="89"/>
    </location>
</feature>
<dbReference type="Proteomes" id="UP000184300">
    <property type="component" value="Unassembled WGS sequence"/>
</dbReference>
<dbReference type="AlphaFoldDB" id="A0A1L9VK62"/>
<evidence type="ECO:0000313" key="3">
    <source>
        <dbReference type="Proteomes" id="UP000184300"/>
    </source>
</evidence>
<proteinExistence type="predicted"/>
<sequence length="90" mass="10186">MSEVQSDNPENETSGNWRFASHQIPYGNCTSSRCTAIRNMNAYSYSGFLFGGSKPHIPRIWSGPGCYRDTWVFSGVVIMYRFLGCVLVFM</sequence>